<dbReference type="SUPFAM" id="SSF50331">
    <property type="entry name" value="MOP-like"/>
    <property type="match status" value="2"/>
</dbReference>
<dbReference type="InterPro" id="IPR016462">
    <property type="entry name" value="ModE"/>
</dbReference>
<keyword evidence="2 5" id="KW-0813">Transport</keyword>
<dbReference type="InterPro" id="IPR005116">
    <property type="entry name" value="Transp-assoc_OB_typ1"/>
</dbReference>
<evidence type="ECO:0000256" key="4">
    <source>
        <dbReference type="ARBA" id="ARBA00022737"/>
    </source>
</evidence>
<dbReference type="Gene3D" id="1.10.10.10">
    <property type="entry name" value="Winged helix-like DNA-binding domain superfamily/Winged helix DNA-binding domain"/>
    <property type="match status" value="1"/>
</dbReference>
<reference evidence="8 9" key="1">
    <citation type="journal article" date="2020" name="Microorganisms">
        <title>Osmotic Adaptation and Compatible Solute Biosynthesis of Phototrophic Bacteria as Revealed from Genome Analyses.</title>
        <authorList>
            <person name="Imhoff J.F."/>
            <person name="Rahn T."/>
            <person name="Kunzel S."/>
            <person name="Keller A."/>
            <person name="Neulinger S.C."/>
        </authorList>
    </citation>
    <scope>NUCLEOTIDE SEQUENCE [LARGE SCALE GENOMIC DNA]</scope>
    <source>
        <strain evidence="8 9">DSM 6210</strain>
    </source>
</reference>
<evidence type="ECO:0000256" key="1">
    <source>
        <dbReference type="ARBA" id="ARBA00008110"/>
    </source>
</evidence>
<sequence length="301" mass="30987">MSKPRKPRQPSTARSDDGAAPASTQRPEQPPFNVAGRLWLSVDEVAFLGEERIALLEQIDRCGSITRAAKGAGVSYKAAWDAVDAMNNLAPAPVVATATGGRGGGGARLTDAGRRLIAAYRSIAAEYQRFLAGVNAALGEAGGMPGSSDSALELLRRLALRTSARNQFVGRITAVTARTVDAEITLALAGGERITASVTNESVELLGLKPGGRVWALVKAVGVDVLAAAPAAPPPPRSNALCGRVERILRGDGPAEVVIALGSGVTVRGVTTDDHLAELGIREQGEACAVFPASSVIIGVD</sequence>
<dbReference type="PIRSF" id="PIRSF005763">
    <property type="entry name" value="Txn_reg_ModE"/>
    <property type="match status" value="1"/>
</dbReference>
<dbReference type="InterPro" id="IPR036388">
    <property type="entry name" value="WH-like_DNA-bd_sf"/>
</dbReference>
<dbReference type="InterPro" id="IPR051815">
    <property type="entry name" value="Molybdate_resp_trans_reg"/>
</dbReference>
<evidence type="ECO:0000256" key="3">
    <source>
        <dbReference type="ARBA" id="ARBA00022505"/>
    </source>
</evidence>
<dbReference type="InterPro" id="IPR036390">
    <property type="entry name" value="WH_DNA-bd_sf"/>
</dbReference>
<dbReference type="InterPro" id="IPR003725">
    <property type="entry name" value="ModE-bd_N"/>
</dbReference>
<keyword evidence="3 5" id="KW-0500">Molybdenum</keyword>
<evidence type="ECO:0000313" key="9">
    <source>
        <dbReference type="Proteomes" id="UP000748752"/>
    </source>
</evidence>
<dbReference type="InterPro" id="IPR004606">
    <property type="entry name" value="Mop_domain"/>
</dbReference>
<evidence type="ECO:0000313" key="8">
    <source>
        <dbReference type="EMBL" id="MBK1631358.1"/>
    </source>
</evidence>
<comment type="caution">
    <text evidence="8">The sequence shown here is derived from an EMBL/GenBank/DDBJ whole genome shotgun (WGS) entry which is preliminary data.</text>
</comment>
<dbReference type="NCBIfam" id="TIGR00638">
    <property type="entry name" value="Mop"/>
    <property type="match status" value="1"/>
</dbReference>
<dbReference type="Proteomes" id="UP000748752">
    <property type="component" value="Unassembled WGS sequence"/>
</dbReference>
<proteinExistence type="inferred from homology"/>
<dbReference type="EMBL" id="NRRV01000024">
    <property type="protein sequence ID" value="MBK1631358.1"/>
    <property type="molecule type" value="Genomic_DNA"/>
</dbReference>
<feature type="region of interest" description="Disordered" evidence="6">
    <location>
        <begin position="1"/>
        <end position="31"/>
    </location>
</feature>
<dbReference type="PROSITE" id="PS51866">
    <property type="entry name" value="MOP"/>
    <property type="match status" value="1"/>
</dbReference>
<keyword evidence="4" id="KW-0677">Repeat</keyword>
<dbReference type="SUPFAM" id="SSF46785">
    <property type="entry name" value="Winged helix' DNA-binding domain"/>
    <property type="match status" value="1"/>
</dbReference>
<dbReference type="NCBIfam" id="TIGR00637">
    <property type="entry name" value="ModE_repress"/>
    <property type="match status" value="1"/>
</dbReference>
<evidence type="ECO:0000256" key="2">
    <source>
        <dbReference type="ARBA" id="ARBA00022448"/>
    </source>
</evidence>
<dbReference type="Pfam" id="PF03459">
    <property type="entry name" value="TOBE"/>
    <property type="match status" value="1"/>
</dbReference>
<name>A0ABS1CHN2_9GAMM</name>
<accession>A0ABS1CHN2</accession>
<keyword evidence="9" id="KW-1185">Reference proteome</keyword>
<dbReference type="Pfam" id="PF00126">
    <property type="entry name" value="HTH_1"/>
    <property type="match status" value="1"/>
</dbReference>
<dbReference type="PANTHER" id="PTHR30432">
    <property type="entry name" value="TRANSCRIPTIONAL REGULATOR MODE"/>
    <property type="match status" value="1"/>
</dbReference>
<evidence type="ECO:0000256" key="5">
    <source>
        <dbReference type="PIRNR" id="PIRNR005763"/>
    </source>
</evidence>
<evidence type="ECO:0000259" key="7">
    <source>
        <dbReference type="PROSITE" id="PS51866"/>
    </source>
</evidence>
<dbReference type="PANTHER" id="PTHR30432:SF1">
    <property type="entry name" value="DNA-BINDING TRANSCRIPTIONAL DUAL REGULATOR MODE"/>
    <property type="match status" value="1"/>
</dbReference>
<dbReference type="Gene3D" id="2.40.50.100">
    <property type="match status" value="2"/>
</dbReference>
<organism evidence="8 9">
    <name type="scientific">Thiohalocapsa halophila</name>
    <dbReference type="NCBI Taxonomy" id="69359"/>
    <lineage>
        <taxon>Bacteria</taxon>
        <taxon>Pseudomonadati</taxon>
        <taxon>Pseudomonadota</taxon>
        <taxon>Gammaproteobacteria</taxon>
        <taxon>Chromatiales</taxon>
        <taxon>Chromatiaceae</taxon>
        <taxon>Thiohalocapsa</taxon>
    </lineage>
</organism>
<evidence type="ECO:0000256" key="6">
    <source>
        <dbReference type="SAM" id="MobiDB-lite"/>
    </source>
</evidence>
<gene>
    <name evidence="8" type="ORF">CKO31_11525</name>
</gene>
<dbReference type="InterPro" id="IPR000847">
    <property type="entry name" value="LysR_HTH_N"/>
</dbReference>
<comment type="similarity">
    <text evidence="1 5">Belongs to the ModE family.</text>
</comment>
<dbReference type="RefSeq" id="WP_200237449.1">
    <property type="nucleotide sequence ID" value="NZ_NRRV01000024.1"/>
</dbReference>
<protein>
    <submittedName>
        <fullName evidence="8">Molybdenum-dependent transcriptional regulator</fullName>
    </submittedName>
</protein>
<dbReference type="InterPro" id="IPR008995">
    <property type="entry name" value="Mo/tungstate-bd_C_term_dom"/>
</dbReference>
<feature type="domain" description="Mop" evidence="7">
    <location>
        <begin position="161"/>
        <end position="227"/>
    </location>
</feature>